<reference evidence="1 2" key="1">
    <citation type="submission" date="2021-06" db="EMBL/GenBank/DDBJ databases">
        <title>Caerostris extrusa draft genome.</title>
        <authorList>
            <person name="Kono N."/>
            <person name="Arakawa K."/>
        </authorList>
    </citation>
    <scope>NUCLEOTIDE SEQUENCE [LARGE SCALE GENOMIC DNA]</scope>
</reference>
<sequence length="118" mass="13370">MVNKPMAYHAHYASRELKQSSQTANSPFATKDLKTLKQSSIEAFAEWSTSQCHGHAHYASQELKQSSQTANSPFAAKATRNSYSNIVSTIPTDAGRRKVIMKRWRFRFGTRQEAFVEN</sequence>
<name>A0AAV4X383_CAEEX</name>
<keyword evidence="2" id="KW-1185">Reference proteome</keyword>
<accession>A0AAV4X383</accession>
<comment type="caution">
    <text evidence="1">The sequence shown here is derived from an EMBL/GenBank/DDBJ whole genome shotgun (WGS) entry which is preliminary data.</text>
</comment>
<proteinExistence type="predicted"/>
<dbReference type="AlphaFoldDB" id="A0AAV4X383"/>
<dbReference type="EMBL" id="BPLR01017145">
    <property type="protein sequence ID" value="GIY89048.1"/>
    <property type="molecule type" value="Genomic_DNA"/>
</dbReference>
<protein>
    <submittedName>
        <fullName evidence="1">Uncharacterized protein</fullName>
    </submittedName>
</protein>
<evidence type="ECO:0000313" key="2">
    <source>
        <dbReference type="Proteomes" id="UP001054945"/>
    </source>
</evidence>
<gene>
    <name evidence="1" type="ORF">CEXT_353871</name>
</gene>
<dbReference type="Proteomes" id="UP001054945">
    <property type="component" value="Unassembled WGS sequence"/>
</dbReference>
<evidence type="ECO:0000313" key="1">
    <source>
        <dbReference type="EMBL" id="GIY89048.1"/>
    </source>
</evidence>
<organism evidence="1 2">
    <name type="scientific">Caerostris extrusa</name>
    <name type="common">Bark spider</name>
    <name type="synonym">Caerostris bankana</name>
    <dbReference type="NCBI Taxonomy" id="172846"/>
    <lineage>
        <taxon>Eukaryota</taxon>
        <taxon>Metazoa</taxon>
        <taxon>Ecdysozoa</taxon>
        <taxon>Arthropoda</taxon>
        <taxon>Chelicerata</taxon>
        <taxon>Arachnida</taxon>
        <taxon>Araneae</taxon>
        <taxon>Araneomorphae</taxon>
        <taxon>Entelegynae</taxon>
        <taxon>Araneoidea</taxon>
        <taxon>Araneidae</taxon>
        <taxon>Caerostris</taxon>
    </lineage>
</organism>